<dbReference type="EMBL" id="JACHND010000001">
    <property type="protein sequence ID" value="MBB4704031.1"/>
    <property type="molecule type" value="Genomic_DNA"/>
</dbReference>
<keyword evidence="1" id="KW-0547">Nucleotide-binding</keyword>
<dbReference type="InterPro" id="IPR027417">
    <property type="entry name" value="P-loop_NTPase"/>
</dbReference>
<evidence type="ECO:0000256" key="2">
    <source>
        <dbReference type="ARBA" id="ARBA00022801"/>
    </source>
</evidence>
<evidence type="ECO:0000313" key="6">
    <source>
        <dbReference type="Proteomes" id="UP000542210"/>
    </source>
</evidence>
<evidence type="ECO:0000256" key="1">
    <source>
        <dbReference type="ARBA" id="ARBA00022741"/>
    </source>
</evidence>
<protein>
    <recommendedName>
        <fullName evidence="7">Helicase</fullName>
    </recommendedName>
</protein>
<dbReference type="GO" id="GO:0016787">
    <property type="term" value="F:hydrolase activity"/>
    <property type="evidence" value="ECO:0007669"/>
    <property type="project" value="UniProtKB-KW"/>
</dbReference>
<keyword evidence="4" id="KW-0067">ATP-binding</keyword>
<dbReference type="SUPFAM" id="SSF52540">
    <property type="entry name" value="P-loop containing nucleoside triphosphate hydrolases"/>
    <property type="match status" value="1"/>
</dbReference>
<proteinExistence type="predicted"/>
<reference evidence="5 6" key="1">
    <citation type="submission" date="2020-08" db="EMBL/GenBank/DDBJ databases">
        <title>Sequencing the genomes of 1000 actinobacteria strains.</title>
        <authorList>
            <person name="Klenk H.-P."/>
        </authorList>
    </citation>
    <scope>NUCLEOTIDE SEQUENCE [LARGE SCALE GENOMIC DNA]</scope>
    <source>
        <strain evidence="5 6">DSM 45784</strain>
    </source>
</reference>
<dbReference type="InterPro" id="IPR050534">
    <property type="entry name" value="Coronavir_polyprotein_1ab"/>
</dbReference>
<keyword evidence="3" id="KW-0347">Helicase</keyword>
<organism evidence="5 6">
    <name type="scientific">Sphaerisporangium siamense</name>
    <dbReference type="NCBI Taxonomy" id="795645"/>
    <lineage>
        <taxon>Bacteria</taxon>
        <taxon>Bacillati</taxon>
        <taxon>Actinomycetota</taxon>
        <taxon>Actinomycetes</taxon>
        <taxon>Streptosporangiales</taxon>
        <taxon>Streptosporangiaceae</taxon>
        <taxon>Sphaerisporangium</taxon>
    </lineage>
</organism>
<accession>A0A7W7DE66</accession>
<dbReference type="PANTHER" id="PTHR43788:SF16">
    <property type="entry name" value="HELICASE WITH ZINC FINGER 2"/>
    <property type="match status" value="1"/>
</dbReference>
<sequence>MSRRLVAAGPVTPGAEAAAVVDAVLDDLPRHRGVVVDSPPGAGKSTLVVRAAGHIAATGEPLMIIAQTNEQVDDLIVRLAEEHPRLALGRLSASDYVVPARVMGKAAVGTKLPDLGDPDVVVATADKWAWAGDRVWPWAIVDEAYQMRSDKLLRVAGMFERALFVGDPGQLDPFSVVDGDRWAGLSWDPLQSAVAVLLRHNPGLPVHRLPVSWRLPASAAPVVSRAFYPFTGFRAGTGPGERRLTFTAGGMRTAYDRALEEAAASGWALYELPSRHTLRTDAEAVQAVAVLATRLVQRAPVAASERGERPVTAERIAIGAAHRDQVAAILAAGPPPGVTVDTANRLQGREYDVTIVLHPLSGRRDATAFHLESGRLCVLTSRHRHACVVVARAGIPELLDAHPSAEPVRLNVPVKFPDGWEANQAVLAHLADHRVEAAPLR</sequence>
<keyword evidence="6" id="KW-1185">Reference proteome</keyword>
<dbReference type="Proteomes" id="UP000542210">
    <property type="component" value="Unassembled WGS sequence"/>
</dbReference>
<comment type="caution">
    <text evidence="5">The sequence shown here is derived from an EMBL/GenBank/DDBJ whole genome shotgun (WGS) entry which is preliminary data.</text>
</comment>
<keyword evidence="2" id="KW-0378">Hydrolase</keyword>
<evidence type="ECO:0008006" key="7">
    <source>
        <dbReference type="Google" id="ProtNLM"/>
    </source>
</evidence>
<evidence type="ECO:0000256" key="3">
    <source>
        <dbReference type="ARBA" id="ARBA00022806"/>
    </source>
</evidence>
<gene>
    <name evidence="5" type="ORF">BJ982_005575</name>
</gene>
<name>A0A7W7DE66_9ACTN</name>
<evidence type="ECO:0000256" key="4">
    <source>
        <dbReference type="ARBA" id="ARBA00022840"/>
    </source>
</evidence>
<dbReference type="AlphaFoldDB" id="A0A7W7DE66"/>
<dbReference type="GO" id="GO:0005524">
    <property type="term" value="F:ATP binding"/>
    <property type="evidence" value="ECO:0007669"/>
    <property type="project" value="UniProtKB-KW"/>
</dbReference>
<dbReference type="Gene3D" id="3.40.50.300">
    <property type="entry name" value="P-loop containing nucleotide triphosphate hydrolases"/>
    <property type="match status" value="2"/>
</dbReference>
<dbReference type="GO" id="GO:0043139">
    <property type="term" value="F:5'-3' DNA helicase activity"/>
    <property type="evidence" value="ECO:0007669"/>
    <property type="project" value="TreeGrafter"/>
</dbReference>
<dbReference type="RefSeq" id="WP_239122669.1">
    <property type="nucleotide sequence ID" value="NZ_BOOV01000002.1"/>
</dbReference>
<dbReference type="PANTHER" id="PTHR43788">
    <property type="entry name" value="DNA2/NAM7 HELICASE FAMILY MEMBER"/>
    <property type="match status" value="1"/>
</dbReference>
<evidence type="ECO:0000313" key="5">
    <source>
        <dbReference type="EMBL" id="MBB4704031.1"/>
    </source>
</evidence>